<name>A0ABQ9YQ86_9CRUS</name>
<sequence>MLASKGDHQQGKINGLEYLRSFYTLCLLIISCNFQSANTCLRLARRPVMASPVVPSSLRPSPRLRFARRPIFASPVVSSSPLGHHLFTSSHRLCGIVVFCNV</sequence>
<keyword evidence="2" id="KW-1185">Reference proteome</keyword>
<accession>A0ABQ9YQ86</accession>
<dbReference type="PROSITE" id="PS51257">
    <property type="entry name" value="PROKAR_LIPOPROTEIN"/>
    <property type="match status" value="1"/>
</dbReference>
<organism evidence="1 2">
    <name type="scientific">Daphnia magna</name>
    <dbReference type="NCBI Taxonomy" id="35525"/>
    <lineage>
        <taxon>Eukaryota</taxon>
        <taxon>Metazoa</taxon>
        <taxon>Ecdysozoa</taxon>
        <taxon>Arthropoda</taxon>
        <taxon>Crustacea</taxon>
        <taxon>Branchiopoda</taxon>
        <taxon>Diplostraca</taxon>
        <taxon>Cladocera</taxon>
        <taxon>Anomopoda</taxon>
        <taxon>Daphniidae</taxon>
        <taxon>Daphnia</taxon>
    </lineage>
</organism>
<reference evidence="1 2" key="1">
    <citation type="journal article" date="2023" name="Nucleic Acids Res.">
        <title>The hologenome of Daphnia magna reveals possible DNA methylation and microbiome-mediated evolution of the host genome.</title>
        <authorList>
            <person name="Chaturvedi A."/>
            <person name="Li X."/>
            <person name="Dhandapani V."/>
            <person name="Marshall H."/>
            <person name="Kissane S."/>
            <person name="Cuenca-Cambronero M."/>
            <person name="Asole G."/>
            <person name="Calvet F."/>
            <person name="Ruiz-Romero M."/>
            <person name="Marangio P."/>
            <person name="Guigo R."/>
            <person name="Rago D."/>
            <person name="Mirbahai L."/>
            <person name="Eastwood N."/>
            <person name="Colbourne J.K."/>
            <person name="Zhou J."/>
            <person name="Mallon E."/>
            <person name="Orsini L."/>
        </authorList>
    </citation>
    <scope>NUCLEOTIDE SEQUENCE [LARGE SCALE GENOMIC DNA]</scope>
    <source>
        <strain evidence="1">LRV0_1</strain>
    </source>
</reference>
<dbReference type="Proteomes" id="UP001234178">
    <property type="component" value="Unassembled WGS sequence"/>
</dbReference>
<proteinExistence type="predicted"/>
<protein>
    <submittedName>
        <fullName evidence="1">Uncharacterized protein</fullName>
    </submittedName>
</protein>
<gene>
    <name evidence="1" type="ORF">OUZ56_004584</name>
</gene>
<evidence type="ECO:0000313" key="1">
    <source>
        <dbReference type="EMBL" id="KAK4002781.1"/>
    </source>
</evidence>
<comment type="caution">
    <text evidence="1">The sequence shown here is derived from an EMBL/GenBank/DDBJ whole genome shotgun (WGS) entry which is preliminary data.</text>
</comment>
<dbReference type="EMBL" id="JAOYFB010000001">
    <property type="protein sequence ID" value="KAK4002781.1"/>
    <property type="molecule type" value="Genomic_DNA"/>
</dbReference>
<evidence type="ECO:0000313" key="2">
    <source>
        <dbReference type="Proteomes" id="UP001234178"/>
    </source>
</evidence>